<dbReference type="PANTHER" id="PTHR14667">
    <property type="entry name" value="BARDET-BIEDL SYNDROME 10 PROTEIN"/>
    <property type="match status" value="1"/>
</dbReference>
<organism evidence="2 3">
    <name type="scientific">Crotalus adamanteus</name>
    <name type="common">Eastern diamondback rattlesnake</name>
    <dbReference type="NCBI Taxonomy" id="8729"/>
    <lineage>
        <taxon>Eukaryota</taxon>
        <taxon>Metazoa</taxon>
        <taxon>Chordata</taxon>
        <taxon>Craniata</taxon>
        <taxon>Vertebrata</taxon>
        <taxon>Euteleostomi</taxon>
        <taxon>Lepidosauria</taxon>
        <taxon>Squamata</taxon>
        <taxon>Bifurcata</taxon>
        <taxon>Unidentata</taxon>
        <taxon>Episquamata</taxon>
        <taxon>Toxicofera</taxon>
        <taxon>Serpentes</taxon>
        <taxon>Colubroidea</taxon>
        <taxon>Viperidae</taxon>
        <taxon>Crotalinae</taxon>
        <taxon>Crotalus</taxon>
    </lineage>
</organism>
<feature type="region of interest" description="Disordered" evidence="1">
    <location>
        <begin position="214"/>
        <end position="233"/>
    </location>
</feature>
<feature type="region of interest" description="Disordered" evidence="1">
    <location>
        <begin position="170"/>
        <end position="194"/>
    </location>
</feature>
<comment type="caution">
    <text evidence="2">The sequence shown here is derived from an EMBL/GenBank/DDBJ whole genome shotgun (WGS) entry which is preliminary data.</text>
</comment>
<gene>
    <name evidence="2" type="ORF">NXF25_007862</name>
</gene>
<feature type="region of interest" description="Disordered" evidence="1">
    <location>
        <begin position="1"/>
        <end position="30"/>
    </location>
</feature>
<dbReference type="PANTHER" id="PTHR14667:SF2">
    <property type="entry name" value="BARDET-BIEDL SYNDROME 10 PROTEIN"/>
    <property type="match status" value="1"/>
</dbReference>
<dbReference type="AlphaFoldDB" id="A0AAW1BMP7"/>
<protein>
    <submittedName>
        <fullName evidence="2">Bardet-Biedl syndrome 10 protein</fullName>
    </submittedName>
</protein>
<dbReference type="Proteomes" id="UP001474421">
    <property type="component" value="Unassembled WGS sequence"/>
</dbReference>
<name>A0AAW1BMP7_CROAD</name>
<dbReference type="InterPro" id="IPR002423">
    <property type="entry name" value="Cpn60/GroEL/TCP-1"/>
</dbReference>
<accession>A0AAW1BMP7</accession>
<dbReference type="InterPro" id="IPR027413">
    <property type="entry name" value="GROEL-like_equatorial_sf"/>
</dbReference>
<reference evidence="2 3" key="1">
    <citation type="journal article" date="2024" name="Proc. Natl. Acad. Sci. U.S.A.">
        <title>The genetic regulatory architecture and epigenomic basis for age-related changes in rattlesnake venom.</title>
        <authorList>
            <person name="Hogan M.P."/>
            <person name="Holding M.L."/>
            <person name="Nystrom G.S."/>
            <person name="Colston T.J."/>
            <person name="Bartlett D.A."/>
            <person name="Mason A.J."/>
            <person name="Ellsworth S.A."/>
            <person name="Rautsaw R.M."/>
            <person name="Lawrence K.C."/>
            <person name="Strickland J.L."/>
            <person name="He B."/>
            <person name="Fraser P."/>
            <person name="Margres M.J."/>
            <person name="Gilbert D.M."/>
            <person name="Gibbs H.L."/>
            <person name="Parkinson C.L."/>
            <person name="Rokyta D.R."/>
        </authorList>
    </citation>
    <scope>NUCLEOTIDE SEQUENCE [LARGE SCALE GENOMIC DNA]</scope>
    <source>
        <strain evidence="2">DRR0105</strain>
    </source>
</reference>
<keyword evidence="3" id="KW-1185">Reference proteome</keyword>
<sequence>MTATATPRIDFTHEETRSRELNEGEKKHPNPALVPMATAVRLELGRLVQEAAALAGVVRGSLGPHGGQVLLTRPTGEVLLSRDGRRVLEALNVDSPTARIMIACISTHCNLFGDAPPPMVQRPPACCCCRMFAAFSCNVVLTGSSDGLQLSSRRDPSEAFALGPSGYRTLVEREPDTRTPGGTTPPPPADVAGPSTAAGLCSLLPEGCAQPTGPMPVGHDAGPKGPVESIPEIAGPAVKASPCWGSRKRGLLSRNCEVSARPEVPSDR</sequence>
<dbReference type="GO" id="GO:0051131">
    <property type="term" value="P:chaperone-mediated protein complex assembly"/>
    <property type="evidence" value="ECO:0007669"/>
    <property type="project" value="InterPro"/>
</dbReference>
<dbReference type="EMBL" id="JAOTOJ010000003">
    <property type="protein sequence ID" value="KAK9403035.1"/>
    <property type="molecule type" value="Genomic_DNA"/>
</dbReference>
<dbReference type="GO" id="GO:0005524">
    <property type="term" value="F:ATP binding"/>
    <property type="evidence" value="ECO:0007669"/>
    <property type="project" value="InterPro"/>
</dbReference>
<dbReference type="SUPFAM" id="SSF48592">
    <property type="entry name" value="GroEL equatorial domain-like"/>
    <property type="match status" value="1"/>
</dbReference>
<dbReference type="InterPro" id="IPR042619">
    <property type="entry name" value="BBS10"/>
</dbReference>
<evidence type="ECO:0000313" key="3">
    <source>
        <dbReference type="Proteomes" id="UP001474421"/>
    </source>
</evidence>
<evidence type="ECO:0000256" key="1">
    <source>
        <dbReference type="SAM" id="MobiDB-lite"/>
    </source>
</evidence>
<evidence type="ECO:0000313" key="2">
    <source>
        <dbReference type="EMBL" id="KAK9403035.1"/>
    </source>
</evidence>
<dbReference type="Pfam" id="PF00118">
    <property type="entry name" value="Cpn60_TCP1"/>
    <property type="match status" value="1"/>
</dbReference>
<feature type="compositionally biased region" description="Basic and acidic residues" evidence="1">
    <location>
        <begin position="10"/>
        <end position="28"/>
    </location>
</feature>
<dbReference type="Gene3D" id="1.10.560.10">
    <property type="entry name" value="GroEL-like equatorial domain"/>
    <property type="match status" value="1"/>
</dbReference>
<proteinExistence type="predicted"/>